<keyword evidence="3" id="KW-1185">Reference proteome</keyword>
<feature type="chain" id="PRO_5015950756" description="6-bladed beta-propeller" evidence="1">
    <location>
        <begin position="26"/>
        <end position="239"/>
    </location>
</feature>
<dbReference type="PROSITE" id="PS51257">
    <property type="entry name" value="PROKAR_LIPOPROTEIN"/>
    <property type="match status" value="1"/>
</dbReference>
<reference evidence="3" key="1">
    <citation type="submission" date="2018-02" db="EMBL/GenBank/DDBJ databases">
        <authorList>
            <person name="Clavel T."/>
            <person name="Strowig T."/>
        </authorList>
    </citation>
    <scope>NUCLEOTIDE SEQUENCE [LARGE SCALE GENOMIC DNA]</scope>
    <source>
        <strain evidence="3">DSM 103720</strain>
    </source>
</reference>
<organism evidence="2 3">
    <name type="scientific">Duncaniella muris</name>
    <dbReference type="NCBI Taxonomy" id="2094150"/>
    <lineage>
        <taxon>Bacteria</taxon>
        <taxon>Pseudomonadati</taxon>
        <taxon>Bacteroidota</taxon>
        <taxon>Bacteroidia</taxon>
        <taxon>Bacteroidales</taxon>
        <taxon>Muribaculaceae</taxon>
        <taxon>Duncaniella</taxon>
    </lineage>
</organism>
<accession>A0A2V1ITX7</accession>
<feature type="signal peptide" evidence="1">
    <location>
        <begin position="1"/>
        <end position="25"/>
    </location>
</feature>
<dbReference type="GeneID" id="82524881"/>
<evidence type="ECO:0008006" key="4">
    <source>
        <dbReference type="Google" id="ProtNLM"/>
    </source>
</evidence>
<gene>
    <name evidence="2" type="ORF">C5O23_00775</name>
</gene>
<comment type="caution">
    <text evidence="2">The sequence shown here is derived from an EMBL/GenBank/DDBJ whole genome shotgun (WGS) entry which is preliminary data.</text>
</comment>
<proteinExistence type="predicted"/>
<keyword evidence="1" id="KW-0732">Signal</keyword>
<dbReference type="AlphaFoldDB" id="A0A2V1ITX7"/>
<evidence type="ECO:0000313" key="3">
    <source>
        <dbReference type="Proteomes" id="UP000244905"/>
    </source>
</evidence>
<protein>
    <recommendedName>
        <fullName evidence="4">6-bladed beta-propeller</fullName>
    </recommendedName>
</protein>
<dbReference type="RefSeq" id="WP_107031040.1">
    <property type="nucleotide sequence ID" value="NZ_PUEC01000001.1"/>
</dbReference>
<dbReference type="EMBL" id="PUEC01000001">
    <property type="protein sequence ID" value="PWB04484.1"/>
    <property type="molecule type" value="Genomic_DNA"/>
</dbReference>
<sequence length="239" mass="26573">MKIFFNIVILTICLVLSGCTPEDQATTISFDNRISFSEFPAVVSLDSGTIIDTKTIGNLQFRVIDSLMVIATAERENSWKVRSIQGDSTLLEFISIGSGPDEFVSSPLISQASFFNGDGNIYILLPDNYRQQLRKIDLSKSIDSGQMESDVENNPRINNFSVYSNFSDTSTRIFVSVNPSEGSIERTILKDGSELSLNSIQHLNQYKVPAPDKLGLLMPNIIFNCDKNRIVEVLELSKS</sequence>
<name>A0A2V1ITX7_9BACT</name>
<dbReference type="Proteomes" id="UP000244905">
    <property type="component" value="Unassembled WGS sequence"/>
</dbReference>
<evidence type="ECO:0000313" key="2">
    <source>
        <dbReference type="EMBL" id="PWB04484.1"/>
    </source>
</evidence>
<evidence type="ECO:0000256" key="1">
    <source>
        <dbReference type="SAM" id="SignalP"/>
    </source>
</evidence>